<reference evidence="2 5" key="2">
    <citation type="submission" date="2018-01" db="EMBL/GenBank/DDBJ databases">
        <title>Complete genome sequence of Caulobacter flavus RHGG3.</title>
        <authorList>
            <person name="Yang E."/>
        </authorList>
    </citation>
    <scope>NUCLEOTIDE SEQUENCE [LARGE SCALE GENOMIC DNA]</scope>
    <source>
        <strain evidence="2 5">RHGG3</strain>
    </source>
</reference>
<organism evidence="3 4">
    <name type="scientific">Caulobacter flavus</name>
    <dbReference type="NCBI Taxonomy" id="1679497"/>
    <lineage>
        <taxon>Bacteria</taxon>
        <taxon>Pseudomonadati</taxon>
        <taxon>Pseudomonadota</taxon>
        <taxon>Alphaproteobacteria</taxon>
        <taxon>Caulobacterales</taxon>
        <taxon>Caulobacteraceae</taxon>
        <taxon>Caulobacter</taxon>
    </lineage>
</organism>
<dbReference type="Proteomes" id="UP000234483">
    <property type="component" value="Unassembled WGS sequence"/>
</dbReference>
<sequence length="604" mass="66641">MSDFTKFASTKFDRRQLLAGATAAAVSTALPAMAAPKGEAAKLYALFDAFFDEDLTESPEQATNLGLDNGAHAGARTRLGDRSVAAWLKERKEPSQRLARLKAVDRKALTGEDAVNYDTAAYYYGARDKASGFDYGAVSRPFVVTQFYGGYSSVPSFLDNKHEVKSAADADSYLERMAGFAGVLDQESERVRADAGKGVIPSDFILDKAIGQLKQFRALPPEKNVLVASMARRAKAFGDYDAKAAALLAGQIHPALDRQIETLTAVRAKAVHEAGMNRFKDGEAFYAALLRIYTTTEKTPDEVHRLGLEEGAQIQARMDEILKKRGFTQGSVGQRMAALKDLPGESYPNTDEGRAQILAYCNRLIAEMQPKLPQWFGITPKIPVEVRRIPPYTEAGSSGGYYERPPLDGSRPGAFYINLRDTAERPRYALPTLTYHEAAPGHHFQLALTAEGSLPRLRQNMFFSANTEGWALYAEQVAMEMGLYEKDDLGLLGMYQARLFRASRCVVDTGIHAKGWSREKAIAYMVETGGDDEGRITREVERYCANPAQACSYKVGHTVWAALRERTRQRLGARFDIRKYHDTALLVGPTPLTVLESVVDAWQG</sequence>
<dbReference type="AlphaFoldDB" id="A0A2N5CUN0"/>
<dbReference type="Proteomes" id="UP000281192">
    <property type="component" value="Chromosome"/>
</dbReference>
<dbReference type="Pfam" id="PF05960">
    <property type="entry name" value="DUF885"/>
    <property type="match status" value="1"/>
</dbReference>
<dbReference type="PANTHER" id="PTHR33361">
    <property type="entry name" value="GLR0591 PROTEIN"/>
    <property type="match status" value="1"/>
</dbReference>
<dbReference type="EMBL" id="PJRQ01000018">
    <property type="protein sequence ID" value="PLR17245.1"/>
    <property type="molecule type" value="Genomic_DNA"/>
</dbReference>
<feature type="chain" id="PRO_5044577977" evidence="1">
    <location>
        <begin position="35"/>
        <end position="604"/>
    </location>
</feature>
<evidence type="ECO:0000313" key="3">
    <source>
        <dbReference type="EMBL" id="PLR17245.1"/>
    </source>
</evidence>
<dbReference type="PANTHER" id="PTHR33361:SF2">
    <property type="entry name" value="DUF885 DOMAIN-CONTAINING PROTEIN"/>
    <property type="match status" value="1"/>
</dbReference>
<feature type="signal peptide" evidence="1">
    <location>
        <begin position="1"/>
        <end position="34"/>
    </location>
</feature>
<keyword evidence="1" id="KW-0732">Signal</keyword>
<evidence type="ECO:0000313" key="5">
    <source>
        <dbReference type="Proteomes" id="UP000281192"/>
    </source>
</evidence>
<evidence type="ECO:0000313" key="2">
    <source>
        <dbReference type="EMBL" id="AYV44977.1"/>
    </source>
</evidence>
<reference evidence="3 4" key="1">
    <citation type="submission" date="2017-12" db="EMBL/GenBank/DDBJ databases">
        <title>The genome sequence of Caulobacter flavus CGMCC1 15093.</title>
        <authorList>
            <person name="Gao J."/>
            <person name="Mao X."/>
            <person name="Sun J."/>
        </authorList>
    </citation>
    <scope>NUCLEOTIDE SEQUENCE [LARGE SCALE GENOMIC DNA]</scope>
    <source>
        <strain evidence="3 4">CGMCC1 15093</strain>
    </source>
</reference>
<proteinExistence type="predicted"/>
<name>A0A2N5CUN0_9CAUL</name>
<dbReference type="InterPro" id="IPR010281">
    <property type="entry name" value="DUF885"/>
</dbReference>
<dbReference type="OrthoDB" id="9763405at2"/>
<protein>
    <submittedName>
        <fullName evidence="3">DUF885 domain-containing protein</fullName>
    </submittedName>
</protein>
<gene>
    <name evidence="2" type="ORF">C1707_01170</name>
    <name evidence="3" type="ORF">CFHF_09785</name>
</gene>
<dbReference type="PROSITE" id="PS51318">
    <property type="entry name" value="TAT"/>
    <property type="match status" value="1"/>
</dbReference>
<evidence type="ECO:0000313" key="4">
    <source>
        <dbReference type="Proteomes" id="UP000234483"/>
    </source>
</evidence>
<dbReference type="KEGG" id="cfh:C1707_01170"/>
<dbReference type="EMBL" id="CP026100">
    <property type="protein sequence ID" value="AYV44977.1"/>
    <property type="molecule type" value="Genomic_DNA"/>
</dbReference>
<dbReference type="InterPro" id="IPR006311">
    <property type="entry name" value="TAT_signal"/>
</dbReference>
<dbReference type="RefSeq" id="WP_101712835.1">
    <property type="nucleotide sequence ID" value="NZ_CP026100.1"/>
</dbReference>
<accession>A0A2N5CUN0</accession>
<keyword evidence="5" id="KW-1185">Reference proteome</keyword>
<evidence type="ECO:0000256" key="1">
    <source>
        <dbReference type="SAM" id="SignalP"/>
    </source>
</evidence>